<organism evidence="7 8">
    <name type="scientific">Lentzea indica</name>
    <dbReference type="NCBI Taxonomy" id="2604800"/>
    <lineage>
        <taxon>Bacteria</taxon>
        <taxon>Bacillati</taxon>
        <taxon>Actinomycetota</taxon>
        <taxon>Actinomycetes</taxon>
        <taxon>Pseudonocardiales</taxon>
        <taxon>Pseudonocardiaceae</taxon>
        <taxon>Lentzea</taxon>
    </lineage>
</organism>
<name>A0ABX1FG29_9PSEU</name>
<dbReference type="NCBIfam" id="TIGR00027">
    <property type="entry name" value="mthyl_TIGR00027"/>
    <property type="match status" value="1"/>
</dbReference>
<dbReference type="GO" id="GO:0008168">
    <property type="term" value="F:methyltransferase activity"/>
    <property type="evidence" value="ECO:0007669"/>
    <property type="project" value="UniProtKB-KW"/>
</dbReference>
<comment type="function">
    <text evidence="1 6">Exhibits S-adenosyl-L-methionine-dependent methyltransferase activity.</text>
</comment>
<dbReference type="GO" id="GO:0032259">
    <property type="term" value="P:methylation"/>
    <property type="evidence" value="ECO:0007669"/>
    <property type="project" value="UniProtKB-KW"/>
</dbReference>
<keyword evidence="8" id="KW-1185">Reference proteome</keyword>
<dbReference type="InterPro" id="IPR011610">
    <property type="entry name" value="SAM_mthyl_Trfase_ML2640-like"/>
</dbReference>
<comment type="similarity">
    <text evidence="2 6">Belongs to the UPF0677 family.</text>
</comment>
<evidence type="ECO:0000313" key="7">
    <source>
        <dbReference type="EMBL" id="NKE57908.1"/>
    </source>
</evidence>
<evidence type="ECO:0000256" key="2">
    <source>
        <dbReference type="ARBA" id="ARBA00008138"/>
    </source>
</evidence>
<dbReference type="Proteomes" id="UP001515943">
    <property type="component" value="Unassembled WGS sequence"/>
</dbReference>
<dbReference type="Gene3D" id="3.40.50.150">
    <property type="entry name" value="Vaccinia Virus protein VP39"/>
    <property type="match status" value="1"/>
</dbReference>
<dbReference type="SUPFAM" id="SSF53335">
    <property type="entry name" value="S-adenosyl-L-methionine-dependent methyltransferases"/>
    <property type="match status" value="1"/>
</dbReference>
<dbReference type="Pfam" id="PF04072">
    <property type="entry name" value="LCM"/>
    <property type="match status" value="1"/>
</dbReference>
<comment type="caution">
    <text evidence="7">The sequence shown here is derived from an EMBL/GenBank/DDBJ whole genome shotgun (WGS) entry which is preliminary data.</text>
</comment>
<dbReference type="RefSeq" id="WP_167974090.1">
    <property type="nucleotide sequence ID" value="NZ_VSRL01000041.1"/>
</dbReference>
<dbReference type="PANTHER" id="PTHR43619:SF2">
    <property type="entry name" value="S-ADENOSYL-L-METHIONINE-DEPENDENT METHYLTRANSFERASES SUPERFAMILY PROTEIN"/>
    <property type="match status" value="1"/>
</dbReference>
<dbReference type="EC" id="2.1.1.-" evidence="6"/>
<dbReference type="InterPro" id="IPR007213">
    <property type="entry name" value="Ppm1/Ppm2/Tcmp"/>
</dbReference>
<evidence type="ECO:0000313" key="8">
    <source>
        <dbReference type="Proteomes" id="UP001515943"/>
    </source>
</evidence>
<reference evidence="7 8" key="1">
    <citation type="submission" date="2019-08" db="EMBL/GenBank/DDBJ databases">
        <title>Lentzea from Indian Himalayas.</title>
        <authorList>
            <person name="Mandal S."/>
            <person name="Mallick Gupta A."/>
            <person name="Maiti P.K."/>
            <person name="Sarkar J."/>
            <person name="Mandal S."/>
        </authorList>
    </citation>
    <scope>NUCLEOTIDE SEQUENCE [LARGE SCALE GENOMIC DNA]</scope>
    <source>
        <strain evidence="7 8">PSKA42</strain>
    </source>
</reference>
<evidence type="ECO:0000256" key="4">
    <source>
        <dbReference type="ARBA" id="ARBA00022679"/>
    </source>
</evidence>
<protein>
    <recommendedName>
        <fullName evidence="6">S-adenosyl-L-methionine-dependent methyltransferase</fullName>
        <ecNumber evidence="6">2.1.1.-</ecNumber>
    </recommendedName>
</protein>
<dbReference type="PANTHER" id="PTHR43619">
    <property type="entry name" value="S-ADENOSYL-L-METHIONINE-DEPENDENT METHYLTRANSFERASE YKTD-RELATED"/>
    <property type="match status" value="1"/>
</dbReference>
<proteinExistence type="inferred from homology"/>
<sequence>MRGVSKTALWVASMRAAEAARPDRICDDPLAAAFVAATDQEIPPAPPGAAEFMAVRTRFYDDFLLSSGASQVVVLAAGLDARAFRLPWPSGVRLFELDLPEILDFKETVVAAQGVTATCSRVIVRVDLRTDWASALSAAGFDRDAPTAWVAEGLLQYLSEPDIKRLLDTVRALSAPGSRFAFDHMDTSANDTEVVVDVLDRIRSMGAELELSADDPAGWLTAHGWTATTDRVPALAITYGRPLPGFMDPAAANATALYTAALRPQRSSML</sequence>
<keyword evidence="3 6" id="KW-0489">Methyltransferase</keyword>
<evidence type="ECO:0000256" key="6">
    <source>
        <dbReference type="RuleBase" id="RU362030"/>
    </source>
</evidence>
<keyword evidence="4 7" id="KW-0808">Transferase</keyword>
<accession>A0ABX1FG29</accession>
<evidence type="ECO:0000256" key="1">
    <source>
        <dbReference type="ARBA" id="ARBA00003907"/>
    </source>
</evidence>
<keyword evidence="5 6" id="KW-0949">S-adenosyl-L-methionine</keyword>
<gene>
    <name evidence="7" type="ORF">FXN61_14125</name>
</gene>
<evidence type="ECO:0000256" key="3">
    <source>
        <dbReference type="ARBA" id="ARBA00022603"/>
    </source>
</evidence>
<dbReference type="InterPro" id="IPR029063">
    <property type="entry name" value="SAM-dependent_MTases_sf"/>
</dbReference>
<dbReference type="EMBL" id="VSRL01000041">
    <property type="protein sequence ID" value="NKE57908.1"/>
    <property type="molecule type" value="Genomic_DNA"/>
</dbReference>
<evidence type="ECO:0000256" key="5">
    <source>
        <dbReference type="ARBA" id="ARBA00022691"/>
    </source>
</evidence>